<dbReference type="InterPro" id="IPR036237">
    <property type="entry name" value="Xyl_isomerase-like_sf"/>
</dbReference>
<evidence type="ECO:0000256" key="1">
    <source>
        <dbReference type="SAM" id="Coils"/>
    </source>
</evidence>
<evidence type="ECO:0000313" key="3">
    <source>
        <dbReference type="Proteomes" id="UP000266622"/>
    </source>
</evidence>
<dbReference type="SUPFAM" id="SSF51658">
    <property type="entry name" value="Xylose isomerase-like"/>
    <property type="match status" value="1"/>
</dbReference>
<name>A0A397WMG0_9ARCH</name>
<evidence type="ECO:0008006" key="4">
    <source>
        <dbReference type="Google" id="ProtNLM"/>
    </source>
</evidence>
<dbReference type="Gene3D" id="3.20.20.150">
    <property type="entry name" value="Divalent-metal-dependent TIM barrel enzymes"/>
    <property type="match status" value="1"/>
</dbReference>
<protein>
    <recommendedName>
        <fullName evidence="4">Xylose isomerase-like TIM barrel domain-containing protein</fullName>
    </recommendedName>
</protein>
<dbReference type="EMBL" id="MWMI01000004">
    <property type="protein sequence ID" value="RIB35240.1"/>
    <property type="molecule type" value="Genomic_DNA"/>
</dbReference>
<reference evidence="2 3" key="1">
    <citation type="journal article" date="2018" name="Syst. Appl. Microbiol.">
        <title>A new symbiotic nanoarchaeote (Candidatus Nanoclepta minutus) and its host (Zestosphaera tikiterensis gen. nov., sp. nov.) from a New Zealand hot spring.</title>
        <authorList>
            <person name="St John E."/>
            <person name="Liu Y."/>
            <person name="Podar M."/>
            <person name="Stott M.B."/>
            <person name="Meneghin J."/>
            <person name="Chen Z."/>
            <person name="Lagutin K."/>
            <person name="Mitchell K."/>
            <person name="Reysenbach A.L."/>
        </authorList>
    </citation>
    <scope>NUCLEOTIDE SEQUENCE [LARGE SCALE GENOMIC DNA]</scope>
    <source>
        <strain evidence="2">NZ3</strain>
    </source>
</reference>
<evidence type="ECO:0000313" key="2">
    <source>
        <dbReference type="EMBL" id="RIB35240.1"/>
    </source>
</evidence>
<feature type="coiled-coil region" evidence="1">
    <location>
        <begin position="328"/>
        <end position="355"/>
    </location>
</feature>
<organism evidence="2 3">
    <name type="scientific">Candidatus Nanoclepta minutus</name>
    <dbReference type="NCBI Taxonomy" id="1940235"/>
    <lineage>
        <taxon>Archaea</taxon>
        <taxon>Nanobdellota</taxon>
        <taxon>Candidatus Nanoclepta</taxon>
    </lineage>
</organism>
<comment type="caution">
    <text evidence="2">The sequence shown here is derived from an EMBL/GenBank/DDBJ whole genome shotgun (WGS) entry which is preliminary data.</text>
</comment>
<gene>
    <name evidence="2" type="ORF">BXU00_02850</name>
</gene>
<accession>A0A397WMG0</accession>
<proteinExistence type="predicted"/>
<dbReference type="Proteomes" id="UP000266622">
    <property type="component" value="Unassembled WGS sequence"/>
</dbReference>
<dbReference type="AlphaFoldDB" id="A0A397WMG0"/>
<keyword evidence="1" id="KW-0175">Coiled coil</keyword>
<sequence length="670" mass="77962">MEEVFGRKQGTSTNISLINQLKELENKIRLGYPAVEIGVATFGQWEAIPKVIWEDIARKARINKIDLSLHAPVSVEGQLSTAQFPIISGIEFKGQAALISESSKKKVSQELKEILDTAANLGKIYGENIKVTMHVTSGLGETIWSKEYEDHLKDYLRKNNEKFEDLKKKLLDLGIINKEEYQKIKDPEDLPSWVYAVSSGITIEVPGGHALINIEDIRDRRYITQRLESLREKLGTEKFEETIVDRIYNLNEDYWNKFFIDINRAFYLITKDVTNIEKTFPLKQDYQAGEFLTYLKSLKDKLNILSNSIDTYLYHVKEKGKIDNIKHTLELYNKINDLKSKIENFEKNLFNLYEKYKSLTDYDLRKEFRNLLNESKVLEEVRDLVSGNGRIVFNLALEEMNKNKVPVIKPFQEVALSSAVDVVKRGIEAFLEDVKKDKEKFERIEEIFPKLLFEHIYPEDIGSRPDMLIKFIDKSRKALIETLEKYPEIKEKIIKKYGNLEKFSDEIIGVTLDIAHLKLFERYGYSKEDILQWERKLKPYIKHIHVSESKGGMDTHIPLGMEGDEIIKAEIEELKDLLAKEGISVIHEAGGWYTGRFYEELGSEYSYFIYKTLPYNLYSISDIYSQSFLPTYYENIYFSGMPTVFDYTTGFLALPLDLGSRRERQEQSSY</sequence>